<protein>
    <recommendedName>
        <fullName evidence="8">Hypoxia up-regulated protein 1</fullName>
    </recommendedName>
</protein>
<comment type="subcellular location">
    <subcellularLocation>
        <location evidence="1">Endoplasmic reticulum lumen</location>
    </subcellularLocation>
</comment>
<dbReference type="KEGG" id="ovi:T265_04694"/>
<evidence type="ECO:0000256" key="3">
    <source>
        <dbReference type="ARBA" id="ARBA00022729"/>
    </source>
</evidence>
<dbReference type="GO" id="GO:0140662">
    <property type="term" value="F:ATP-dependent protein folding chaperone"/>
    <property type="evidence" value="ECO:0007669"/>
    <property type="project" value="InterPro"/>
</dbReference>
<feature type="coiled-coil region" evidence="9">
    <location>
        <begin position="691"/>
        <end position="725"/>
    </location>
</feature>
<dbReference type="STRING" id="6198.A0A074ZYQ7"/>
<dbReference type="InterPro" id="IPR029048">
    <property type="entry name" value="HSP70_C_sf"/>
</dbReference>
<evidence type="ECO:0000256" key="7">
    <source>
        <dbReference type="ARBA" id="ARBA00023186"/>
    </source>
</evidence>
<dbReference type="GeneID" id="20318876"/>
<feature type="compositionally biased region" description="Basic and acidic residues" evidence="10">
    <location>
        <begin position="971"/>
        <end position="980"/>
    </location>
</feature>
<dbReference type="OrthoDB" id="10262720at2759"/>
<keyword evidence="3 11" id="KW-0732">Signal</keyword>
<feature type="compositionally biased region" description="Polar residues" evidence="10">
    <location>
        <begin position="456"/>
        <end position="465"/>
    </location>
</feature>
<dbReference type="InterPro" id="IPR029047">
    <property type="entry name" value="HSP70_peptide-bd_sf"/>
</dbReference>
<dbReference type="CTD" id="20318876"/>
<evidence type="ECO:0000256" key="11">
    <source>
        <dbReference type="SAM" id="SignalP"/>
    </source>
</evidence>
<dbReference type="AlphaFoldDB" id="A0A074ZYQ7"/>
<evidence type="ECO:0000313" key="13">
    <source>
        <dbReference type="Proteomes" id="UP000054324"/>
    </source>
</evidence>
<dbReference type="Gene3D" id="2.60.34.10">
    <property type="entry name" value="Substrate Binding Domain Of DNAk, Chain A, domain 1"/>
    <property type="match status" value="1"/>
</dbReference>
<dbReference type="CDD" id="cd10230">
    <property type="entry name" value="ASKHA_NBD_HSP70_HYOU1"/>
    <property type="match status" value="1"/>
</dbReference>
<evidence type="ECO:0000256" key="8">
    <source>
        <dbReference type="ARBA" id="ARBA00040503"/>
    </source>
</evidence>
<keyword evidence="13" id="KW-1185">Reference proteome</keyword>
<dbReference type="Gene3D" id="3.90.640.10">
    <property type="entry name" value="Actin, Chain A, domain 4"/>
    <property type="match status" value="1"/>
</dbReference>
<dbReference type="PRINTS" id="PR00301">
    <property type="entry name" value="HEATSHOCK70"/>
</dbReference>
<dbReference type="SUPFAM" id="SSF53067">
    <property type="entry name" value="Actin-like ATPase domain"/>
    <property type="match status" value="2"/>
</dbReference>
<dbReference type="GO" id="GO:0005788">
    <property type="term" value="C:endoplasmic reticulum lumen"/>
    <property type="evidence" value="ECO:0007669"/>
    <property type="project" value="UniProtKB-SubCell"/>
</dbReference>
<dbReference type="Proteomes" id="UP000054324">
    <property type="component" value="Unassembled WGS sequence"/>
</dbReference>
<dbReference type="GO" id="GO:0030968">
    <property type="term" value="P:endoplasmic reticulum unfolded protein response"/>
    <property type="evidence" value="ECO:0007669"/>
    <property type="project" value="TreeGrafter"/>
</dbReference>
<dbReference type="Pfam" id="PF00012">
    <property type="entry name" value="HSP70"/>
    <property type="match status" value="1"/>
</dbReference>
<feature type="region of interest" description="Disordered" evidence="10">
    <location>
        <begin position="930"/>
        <end position="980"/>
    </location>
</feature>
<dbReference type="SUPFAM" id="SSF100934">
    <property type="entry name" value="Heat shock protein 70kD (HSP70), C-terminal subdomain"/>
    <property type="match status" value="1"/>
</dbReference>
<feature type="compositionally biased region" description="Low complexity" evidence="10">
    <location>
        <begin position="624"/>
        <end position="657"/>
    </location>
</feature>
<dbReference type="PROSITE" id="PS01036">
    <property type="entry name" value="HSP70_3"/>
    <property type="match status" value="1"/>
</dbReference>
<dbReference type="InterPro" id="IPR018181">
    <property type="entry name" value="Heat_shock_70_CS"/>
</dbReference>
<feature type="region of interest" description="Disordered" evidence="10">
    <location>
        <begin position="611"/>
        <end position="657"/>
    </location>
</feature>
<evidence type="ECO:0000256" key="10">
    <source>
        <dbReference type="SAM" id="MobiDB-lite"/>
    </source>
</evidence>
<sequence>MCNSWLVALCIASCLLVRCTDANAAMSIDLGSRFMKVAVVMPGLPMEVVLDSESMRKTPTSIGFRDKERLFGRAAITLSTRSPELVYHAVPTLLGKKLEHPKVQIFRKHYPYHNMTYDESIGQIVFEHPGGVLLTVEELVAMLLEYARDIAENHAEKGTILRTAVLTVPHYYGQAERRSLIRAAELAGLEVIQLINTGSAVGLNFGVFRLKQFNATPQHYMFFDVGYSNTVATVVSYHVGKHHYDGVFGEDPIMTVLGVGYAPGLGTSTFIMLLRDYLAGIFHQQKPNIKEDIFQNKRAMAKLKHEAERVFTMLSANNEVESLFAGQDFYTKISRKELETVCAEAFEQLRQPFADALQTSNLSVSAIQEIVLMGGGTRVPKVQSILMELGARSELGKGVNGDEAAVLGAVYQAAARTPGFKVARLILRDYNPHAIAVDFERAPAAASGKGDKTAPNPESSNSTSPHARMVLFPRGSPYPLKRAITFNRHMDDLTFYVNHVDVPPRDIAYLGATNLTVVTTNGVASVVERFKQAEMRGVKAHFMLDHSGLLVLTGVDCVLHPLTETPAESAPKDESTLQMASLVVEVALNLNKPSQRPVQIVPLKLRPTILVPKTGSNSTAEPQTNDTSSTNTTDTKSVGDNANNNTSTSSATKEVKTPVVTKKPLPFTERVNFDLVHVDANAPTDDHRAVFKQKLNDFRQADQEKRDLERAMNELESTLFSTREKVQSEIYGSYSTADELSALNQLLTAHNEWYEEQSITTPREKFEEKLSDIRKLLLPIELRVKEAEHRPKAIQALNESLTEAVNFLGVMRDTMIRLKTHADELTKNQTSSEGNATVENTTKTMDNLPWPPVFTDSEQKTLEDLISNTQAWFDQSNQKLAETPLTERPPVLVSEFEDKQRQLKRELLYLNRKLIAWQGEMARLLKLYTEHQQQQETKPQTTDEAPKDTESSETQQPDSQETTAAPPPATPKDEPPHSEL</sequence>
<evidence type="ECO:0000256" key="2">
    <source>
        <dbReference type="ARBA" id="ARBA00007381"/>
    </source>
</evidence>
<evidence type="ECO:0000256" key="9">
    <source>
        <dbReference type="SAM" id="Coils"/>
    </source>
</evidence>
<gene>
    <name evidence="12" type="ORF">T265_04694</name>
</gene>
<keyword evidence="7" id="KW-0143">Chaperone</keyword>
<dbReference type="GO" id="GO:0034663">
    <property type="term" value="C:endoplasmic reticulum chaperone complex"/>
    <property type="evidence" value="ECO:0007669"/>
    <property type="project" value="TreeGrafter"/>
</dbReference>
<feature type="compositionally biased region" description="Polar residues" evidence="10">
    <location>
        <begin position="952"/>
        <end position="961"/>
    </location>
</feature>
<dbReference type="RefSeq" id="XP_009167762.1">
    <property type="nucleotide sequence ID" value="XM_009169498.1"/>
</dbReference>
<keyword evidence="9" id="KW-0175">Coiled coil</keyword>
<feature type="region of interest" description="Disordered" evidence="10">
    <location>
        <begin position="446"/>
        <end position="468"/>
    </location>
</feature>
<dbReference type="InterPro" id="IPR043129">
    <property type="entry name" value="ATPase_NBD"/>
</dbReference>
<reference evidence="12 13" key="1">
    <citation type="submission" date="2013-11" db="EMBL/GenBank/DDBJ databases">
        <title>Opisthorchis viverrini - life in the bile duct.</title>
        <authorList>
            <person name="Young N.D."/>
            <person name="Nagarajan N."/>
            <person name="Lin S.J."/>
            <person name="Korhonen P.K."/>
            <person name="Jex A.R."/>
            <person name="Hall R.S."/>
            <person name="Safavi-Hemami H."/>
            <person name="Kaewkong W."/>
            <person name="Bertrand D."/>
            <person name="Gao S."/>
            <person name="Seet Q."/>
            <person name="Wongkham S."/>
            <person name="Teh B.T."/>
            <person name="Wongkham C."/>
            <person name="Intapan P.M."/>
            <person name="Maleewong W."/>
            <person name="Yang X."/>
            <person name="Hu M."/>
            <person name="Wang Z."/>
            <person name="Hofmann A."/>
            <person name="Sternberg P.W."/>
            <person name="Tan P."/>
            <person name="Wang J."/>
            <person name="Gasser R.B."/>
        </authorList>
    </citation>
    <scope>NUCLEOTIDE SEQUENCE [LARGE SCALE GENOMIC DNA]</scope>
</reference>
<accession>A0A074ZYQ7</accession>
<comment type="similarity">
    <text evidence="2">Belongs to the heat shock protein 70 family.</text>
</comment>
<evidence type="ECO:0000256" key="1">
    <source>
        <dbReference type="ARBA" id="ARBA00004319"/>
    </source>
</evidence>
<evidence type="ECO:0000256" key="5">
    <source>
        <dbReference type="ARBA" id="ARBA00022824"/>
    </source>
</evidence>
<dbReference type="Gene3D" id="1.20.1270.10">
    <property type="match status" value="1"/>
</dbReference>
<feature type="compositionally biased region" description="Polar residues" evidence="10">
    <location>
        <begin position="614"/>
        <end position="623"/>
    </location>
</feature>
<organism evidence="12 13">
    <name type="scientific">Opisthorchis viverrini</name>
    <name type="common">Southeast Asian liver fluke</name>
    <dbReference type="NCBI Taxonomy" id="6198"/>
    <lineage>
        <taxon>Eukaryota</taxon>
        <taxon>Metazoa</taxon>
        <taxon>Spiralia</taxon>
        <taxon>Lophotrochozoa</taxon>
        <taxon>Platyhelminthes</taxon>
        <taxon>Trematoda</taxon>
        <taxon>Digenea</taxon>
        <taxon>Opisthorchiida</taxon>
        <taxon>Opisthorchiata</taxon>
        <taxon>Opisthorchiidae</taxon>
        <taxon>Opisthorchis</taxon>
    </lineage>
</organism>
<name>A0A074ZYQ7_OPIVI</name>
<feature type="compositionally biased region" description="Polar residues" evidence="10">
    <location>
        <begin position="930"/>
        <end position="943"/>
    </location>
</feature>
<dbReference type="PANTHER" id="PTHR45639">
    <property type="entry name" value="HSC70CB, ISOFORM G-RELATED"/>
    <property type="match status" value="1"/>
</dbReference>
<evidence type="ECO:0000256" key="4">
    <source>
        <dbReference type="ARBA" id="ARBA00022741"/>
    </source>
</evidence>
<proteinExistence type="inferred from homology"/>
<evidence type="ECO:0000313" key="12">
    <source>
        <dbReference type="EMBL" id="KER28465.1"/>
    </source>
</evidence>
<feature type="chain" id="PRO_5001704411" description="Hypoxia up-regulated protein 1" evidence="11">
    <location>
        <begin position="23"/>
        <end position="980"/>
    </location>
</feature>
<dbReference type="InterPro" id="IPR013126">
    <property type="entry name" value="Hsp_70_fam"/>
</dbReference>
<dbReference type="GO" id="GO:0005524">
    <property type="term" value="F:ATP binding"/>
    <property type="evidence" value="ECO:0007669"/>
    <property type="project" value="UniProtKB-KW"/>
</dbReference>
<keyword evidence="6" id="KW-0067">ATP-binding</keyword>
<keyword evidence="4" id="KW-0547">Nucleotide-binding</keyword>
<evidence type="ECO:0000256" key="6">
    <source>
        <dbReference type="ARBA" id="ARBA00022840"/>
    </source>
</evidence>
<dbReference type="Gene3D" id="3.30.420.40">
    <property type="match status" value="2"/>
</dbReference>
<dbReference type="Gene3D" id="3.30.30.30">
    <property type="match status" value="1"/>
</dbReference>
<dbReference type="PANTHER" id="PTHR45639:SF3">
    <property type="entry name" value="HYPOXIA UP-REGULATED PROTEIN 1"/>
    <property type="match status" value="1"/>
</dbReference>
<keyword evidence="5" id="KW-0256">Endoplasmic reticulum</keyword>
<dbReference type="EMBL" id="KL596698">
    <property type="protein sequence ID" value="KER28465.1"/>
    <property type="molecule type" value="Genomic_DNA"/>
</dbReference>
<feature type="signal peptide" evidence="11">
    <location>
        <begin position="1"/>
        <end position="22"/>
    </location>
</feature>